<keyword evidence="3" id="KW-1185">Reference proteome</keyword>
<feature type="non-terminal residue" evidence="2">
    <location>
        <position position="121"/>
    </location>
</feature>
<dbReference type="OrthoDB" id="5598844at2759"/>
<dbReference type="EMBL" id="KZ991086">
    <property type="protein sequence ID" value="RKP23327.1"/>
    <property type="molecule type" value="Genomic_DNA"/>
</dbReference>
<organism evidence="2 3">
    <name type="scientific">Syncephalis pseudoplumigaleata</name>
    <dbReference type="NCBI Taxonomy" id="1712513"/>
    <lineage>
        <taxon>Eukaryota</taxon>
        <taxon>Fungi</taxon>
        <taxon>Fungi incertae sedis</taxon>
        <taxon>Zoopagomycota</taxon>
        <taxon>Zoopagomycotina</taxon>
        <taxon>Zoopagomycetes</taxon>
        <taxon>Zoopagales</taxon>
        <taxon>Piptocephalidaceae</taxon>
        <taxon>Syncephalis</taxon>
    </lineage>
</organism>
<proteinExistence type="predicted"/>
<name>A0A4P9Z0K0_9FUNG</name>
<protein>
    <submittedName>
        <fullName evidence="2">Chromatin-remodelling complex, RSC SWI/SNF subunit Rsc7/Swp82</fullName>
    </submittedName>
</protein>
<feature type="non-terminal residue" evidence="2">
    <location>
        <position position="1"/>
    </location>
</feature>
<evidence type="ECO:0000313" key="2">
    <source>
        <dbReference type="EMBL" id="RKP25221.1"/>
    </source>
</evidence>
<reference evidence="3" key="1">
    <citation type="journal article" date="2018" name="Nat. Microbiol.">
        <title>Leveraging single-cell genomics to expand the fungal tree of life.</title>
        <authorList>
            <person name="Ahrendt S.R."/>
            <person name="Quandt C.A."/>
            <person name="Ciobanu D."/>
            <person name="Clum A."/>
            <person name="Salamov A."/>
            <person name="Andreopoulos B."/>
            <person name="Cheng J.F."/>
            <person name="Woyke T."/>
            <person name="Pelin A."/>
            <person name="Henrissat B."/>
            <person name="Reynolds N.K."/>
            <person name="Benny G.L."/>
            <person name="Smith M.E."/>
            <person name="James T.Y."/>
            <person name="Grigoriev I.V."/>
        </authorList>
    </citation>
    <scope>NUCLEOTIDE SEQUENCE [LARGE SCALE GENOMIC DNA]</scope>
    <source>
        <strain evidence="3">Benny S71-1</strain>
    </source>
</reference>
<gene>
    <name evidence="2" type="ORF">SYNPS1DRAFT_2329</name>
    <name evidence="1" type="ORF">SYNPS1DRAFT_9482</name>
</gene>
<dbReference type="EMBL" id="KZ989837">
    <property type="protein sequence ID" value="RKP25221.1"/>
    <property type="molecule type" value="Genomic_DNA"/>
</dbReference>
<evidence type="ECO:0000313" key="3">
    <source>
        <dbReference type="Proteomes" id="UP000278143"/>
    </source>
</evidence>
<evidence type="ECO:0000313" key="1">
    <source>
        <dbReference type="EMBL" id="RKP23327.1"/>
    </source>
</evidence>
<accession>A0A4P9Z0K0</accession>
<dbReference type="InterPro" id="IPR013933">
    <property type="entry name" value="CRC_Rsc7/Swp82"/>
</dbReference>
<reference evidence="2" key="2">
    <citation type="submission" date="2018-07" db="EMBL/GenBank/DDBJ databases">
        <title>Leveraging single-cell genomics to expand the Fungal Tree of Life.</title>
        <authorList>
            <consortium name="DOE Joint Genome Institute"/>
            <person name="Ahrendt S.R."/>
            <person name="Quandt C.A."/>
            <person name="Ciobanu D."/>
            <person name="Clum A."/>
            <person name="Salamov A."/>
            <person name="Andreopoulos B."/>
            <person name="Cheng J.-F."/>
            <person name="Woyke T."/>
            <person name="Pelin A."/>
            <person name="Henrissat B."/>
            <person name="Reynolds N."/>
            <person name="Benny G.L."/>
            <person name="Smith M.E."/>
            <person name="James T.Y."/>
            <person name="Grigoriev I.V."/>
        </authorList>
    </citation>
    <scope>NUCLEOTIDE SEQUENCE</scope>
    <source>
        <strain evidence="2">Benny S71-1</strain>
    </source>
</reference>
<sequence>ELDMEGEKKVDADGKLLDGREYDFPVFTLPTRHPTRLYAMSITISRLLGYRDSSRMFVSNPSLYRISSTQPERDHMVELGLIQPRLRLRPINVITARGLFRQFGHLAVKRGRPVHDDYHCT</sequence>
<dbReference type="Proteomes" id="UP000278143">
    <property type="component" value="Unassembled WGS sequence"/>
</dbReference>
<dbReference type="Pfam" id="PF08624">
    <property type="entry name" value="CRC_subunit"/>
    <property type="match status" value="1"/>
</dbReference>
<dbReference type="AlphaFoldDB" id="A0A4P9Z0K0"/>